<feature type="compositionally biased region" description="Polar residues" evidence="1">
    <location>
        <begin position="532"/>
        <end position="543"/>
    </location>
</feature>
<comment type="caution">
    <text evidence="3">The sequence shown here is derived from an EMBL/GenBank/DDBJ whole genome shotgun (WGS) entry which is preliminary data.</text>
</comment>
<feature type="transmembrane region" description="Helical" evidence="2">
    <location>
        <begin position="47"/>
        <end position="66"/>
    </location>
</feature>
<evidence type="ECO:0000256" key="2">
    <source>
        <dbReference type="SAM" id="Phobius"/>
    </source>
</evidence>
<keyword evidence="4" id="KW-1185">Reference proteome</keyword>
<dbReference type="Proteomes" id="UP000247409">
    <property type="component" value="Unassembled WGS sequence"/>
</dbReference>
<feature type="compositionally biased region" description="Basic and acidic residues" evidence="1">
    <location>
        <begin position="544"/>
        <end position="556"/>
    </location>
</feature>
<accession>A0A2V3IZL4</accession>
<dbReference type="OrthoDB" id="10385at2759"/>
<reference evidence="3 4" key="1">
    <citation type="journal article" date="2018" name="Mol. Biol. Evol.">
        <title>Analysis of the draft genome of the red seaweed Gracilariopsis chorda provides insights into genome size evolution in Rhodophyta.</title>
        <authorList>
            <person name="Lee J."/>
            <person name="Yang E.C."/>
            <person name="Graf L."/>
            <person name="Yang J.H."/>
            <person name="Qiu H."/>
            <person name="Zel Zion U."/>
            <person name="Chan C.X."/>
            <person name="Stephens T.G."/>
            <person name="Weber A.P.M."/>
            <person name="Boo G.H."/>
            <person name="Boo S.M."/>
            <person name="Kim K.M."/>
            <person name="Shin Y."/>
            <person name="Jung M."/>
            <person name="Lee S.J."/>
            <person name="Yim H.S."/>
            <person name="Lee J.H."/>
            <person name="Bhattacharya D."/>
            <person name="Yoon H.S."/>
        </authorList>
    </citation>
    <scope>NUCLEOTIDE SEQUENCE [LARGE SCALE GENOMIC DNA]</scope>
    <source>
        <strain evidence="3 4">SKKU-2015</strain>
        <tissue evidence="3">Whole body</tissue>
    </source>
</reference>
<feature type="region of interest" description="Disordered" evidence="1">
    <location>
        <begin position="532"/>
        <end position="562"/>
    </location>
</feature>
<name>A0A2V3IZL4_9FLOR</name>
<feature type="compositionally biased region" description="Pro residues" evidence="1">
    <location>
        <begin position="983"/>
        <end position="1008"/>
    </location>
</feature>
<gene>
    <name evidence="3" type="ORF">BWQ96_02585</name>
</gene>
<feature type="region of interest" description="Disordered" evidence="1">
    <location>
        <begin position="923"/>
        <end position="967"/>
    </location>
</feature>
<organism evidence="3 4">
    <name type="scientific">Gracilariopsis chorda</name>
    <dbReference type="NCBI Taxonomy" id="448386"/>
    <lineage>
        <taxon>Eukaryota</taxon>
        <taxon>Rhodophyta</taxon>
        <taxon>Florideophyceae</taxon>
        <taxon>Rhodymeniophycidae</taxon>
        <taxon>Gracilariales</taxon>
        <taxon>Gracilariaceae</taxon>
        <taxon>Gracilariopsis</taxon>
    </lineage>
</organism>
<feature type="compositionally biased region" description="Low complexity" evidence="1">
    <location>
        <begin position="441"/>
        <end position="450"/>
    </location>
</feature>
<evidence type="ECO:0000313" key="3">
    <source>
        <dbReference type="EMBL" id="PXF47606.1"/>
    </source>
</evidence>
<keyword evidence="2" id="KW-0812">Transmembrane</keyword>
<evidence type="ECO:0000313" key="4">
    <source>
        <dbReference type="Proteomes" id="UP000247409"/>
    </source>
</evidence>
<feature type="transmembrane region" description="Helical" evidence="2">
    <location>
        <begin position="78"/>
        <end position="100"/>
    </location>
</feature>
<keyword evidence="2" id="KW-1133">Transmembrane helix</keyword>
<feature type="region of interest" description="Disordered" evidence="1">
    <location>
        <begin position="979"/>
        <end position="1015"/>
    </location>
</feature>
<proteinExistence type="predicted"/>
<keyword evidence="2" id="KW-0472">Membrane</keyword>
<evidence type="ECO:0000256" key="1">
    <source>
        <dbReference type="SAM" id="MobiDB-lite"/>
    </source>
</evidence>
<dbReference type="EMBL" id="NBIV01000022">
    <property type="protein sequence ID" value="PXF47606.1"/>
    <property type="molecule type" value="Genomic_DNA"/>
</dbReference>
<protein>
    <submittedName>
        <fullName evidence="3">Uncharacterized protein</fullName>
    </submittedName>
</protein>
<feature type="region of interest" description="Disordered" evidence="1">
    <location>
        <begin position="441"/>
        <end position="462"/>
    </location>
</feature>
<feature type="transmembrane region" description="Helical" evidence="2">
    <location>
        <begin position="9"/>
        <end position="27"/>
    </location>
</feature>
<feature type="region of interest" description="Disordered" evidence="1">
    <location>
        <begin position="168"/>
        <end position="187"/>
    </location>
</feature>
<sequence>MSSELGDSLGFVSLVYLFVLIPWTLLYFHDFISERWYTIHDTRNSGVAHMCLTGLPMPFLVAYIILQKDLKEPDYKEMFAALAALVLSIYHLLRTIWGLIQLHLFKKWAIKTATAMESASYRCVLNASLNEPTSEGERLPFSEVLPTSTKFFEKLTWMNALKSSIKANASVQPEKPKRSNHKQPPFMFRRRGKDGLHALDGGVASESIYGDETEKEKRVRIARQISEMKVNNSIIDNEFLGSVAPPVSVSWKFQLHPHKPETTFVRWAVAYLAQFGKQWLQDSEAILYDKKSWESRRHSFASKVWGTAVLRMEVDGLNELRPVQDQDANNAGQNSLLSPERWRELLPVKQDQLFDKHEILKSCFANGEGLPYNWPVLKKRSDPLPSHGLYRPLIKEAVAEMPSYLYDFVEDLDPYQMEWFAVFIGISKWCGYNPHLPSSSPVRSSASDFSRPTPRQNLKPSDAPVRILQDQLGFDEPPTLSQCGFPFMKRGYGRYLWDNRGILQVSARIDNWLALSNGAQFEFLFENQSEPHLNNEIPETSNWRNDDANKDENNAEDKDEGNFCNSLKHSQHVFDAYRGLERRRLRYQLADYNTRHAHLEQGLTFMGCVVESVRSEIADFCYLEEDRDDGRWYPRVSSAAVEISTSNQLWSCLTTVARESASRELHFFDSAVQERLLWECQNGVHTALQHNQREPYVEVQSRIEAMMLLLLGFPGIRIERSSDPAILKDNSMEHILFYIRPVGGPQDLSIHVKMNQVRKSLYLKLVAENGSVVPDASYPVFRWQDWRDALEGHFMGKREWQVDHYMSFVSAHRTDKKISHGVTSIPIGSPEMGRKVLVWEGWWPFRAGMTFFELKQSSLIIVGDTMPSESSSGRDIKSRSSSGVRSTRFPPADVYYKASIPALSDASVFLDALLKLGPSVLGTRVPKGSPSRLGPLLPQKVPTPPRTPGSVRIPDTTESKNKKLGVGSMIYEDDIMQRKHPKLSPPPSPSESPVDSPGPSPAESPAPSPAHSLSPDLFEKLNRFSEAGAMFVAAPRRSQEAPGYPGFETKKETEASDLNLLDRVKEQDPSAMHDLAKDLLTGTDEYRKNRTHALQLMERAIVLGHRIETVEMFVDTILDYGVNHGDVLNERADVDVARALKAIRMIWRDIDARHIVVTLEDRRNKTKTAKRIWNSTDNAKEMERMRRLASLHLKLVRMKRSGAMMRDLADNLSTWGKSVEELSAAIILYESAIMANCDLKAMNELALIYAPLDINFALKLYLRVEKLTEEAQSQARAAESDESVEASSEDFELVKRSIENRKEAGNTNAMILFKAIKDYMRQSCSEQQPGGRSAYIRDGDNLV</sequence>